<reference evidence="5" key="1">
    <citation type="submission" date="2013-03" db="EMBL/GenBank/DDBJ databases">
        <title>The Genome Sequence of Anopheles dirus WRAIR2.</title>
        <authorList>
            <consortium name="The Broad Institute Genomics Platform"/>
            <person name="Neafsey D.E."/>
            <person name="Walton C."/>
            <person name="Walker B."/>
            <person name="Young S.K."/>
            <person name="Zeng Q."/>
            <person name="Gargeya S."/>
            <person name="Fitzgerald M."/>
            <person name="Haas B."/>
            <person name="Abouelleil A."/>
            <person name="Allen A.W."/>
            <person name="Alvarado L."/>
            <person name="Arachchi H.M."/>
            <person name="Berlin A.M."/>
            <person name="Chapman S.B."/>
            <person name="Gainer-Dewar J."/>
            <person name="Goldberg J."/>
            <person name="Griggs A."/>
            <person name="Gujja S."/>
            <person name="Hansen M."/>
            <person name="Howarth C."/>
            <person name="Imamovic A."/>
            <person name="Ireland A."/>
            <person name="Larimer J."/>
            <person name="McCowan C."/>
            <person name="Murphy C."/>
            <person name="Pearson M."/>
            <person name="Poon T.W."/>
            <person name="Priest M."/>
            <person name="Roberts A."/>
            <person name="Saif S."/>
            <person name="Shea T."/>
            <person name="Sisk P."/>
            <person name="Sykes S."/>
            <person name="Wortman J."/>
            <person name="Nusbaum C."/>
            <person name="Birren B."/>
        </authorList>
    </citation>
    <scope>NUCLEOTIDE SEQUENCE [LARGE SCALE GENOMIC DNA]</scope>
    <source>
        <strain evidence="5">WRAIR2</strain>
    </source>
</reference>
<evidence type="ECO:0000313" key="4">
    <source>
        <dbReference type="EnsemblMetazoa" id="ADIR001468-PA"/>
    </source>
</evidence>
<dbReference type="InterPro" id="IPR036770">
    <property type="entry name" value="Ankyrin_rpt-contain_sf"/>
</dbReference>
<dbReference type="SMART" id="SM00248">
    <property type="entry name" value="ANK"/>
    <property type="match status" value="5"/>
</dbReference>
<evidence type="ECO:0000256" key="1">
    <source>
        <dbReference type="ARBA" id="ARBA00022737"/>
    </source>
</evidence>
<feature type="repeat" description="ANK" evidence="3">
    <location>
        <begin position="169"/>
        <end position="201"/>
    </location>
</feature>
<dbReference type="PROSITE" id="PS50297">
    <property type="entry name" value="ANK_REP_REGION"/>
    <property type="match status" value="3"/>
</dbReference>
<dbReference type="VEuPathDB" id="VectorBase:ADIR001468"/>
<feature type="repeat" description="ANK" evidence="3">
    <location>
        <begin position="136"/>
        <end position="168"/>
    </location>
</feature>
<protein>
    <submittedName>
        <fullName evidence="4">ANK_REP_REGION domain-containing protein</fullName>
    </submittedName>
</protein>
<reference evidence="4" key="2">
    <citation type="submission" date="2020-05" db="UniProtKB">
        <authorList>
            <consortium name="EnsemblMetazoa"/>
        </authorList>
    </citation>
    <scope>IDENTIFICATION</scope>
    <source>
        <strain evidence="4">WRAIR2</strain>
    </source>
</reference>
<feature type="repeat" description="ANK" evidence="3">
    <location>
        <begin position="70"/>
        <end position="102"/>
    </location>
</feature>
<dbReference type="PRINTS" id="PR01415">
    <property type="entry name" value="ANKYRIN"/>
</dbReference>
<feature type="repeat" description="ANK" evidence="3">
    <location>
        <begin position="103"/>
        <end position="135"/>
    </location>
</feature>
<dbReference type="PANTHER" id="PTHR24171:SF11">
    <property type="entry name" value="26S PROTEASOME NON-ATPASE REGULATORY SUBUNIT 10"/>
    <property type="match status" value="1"/>
</dbReference>
<evidence type="ECO:0000256" key="2">
    <source>
        <dbReference type="ARBA" id="ARBA00023043"/>
    </source>
</evidence>
<dbReference type="Pfam" id="PF12796">
    <property type="entry name" value="Ank_2"/>
    <property type="match status" value="2"/>
</dbReference>
<dbReference type="Gene3D" id="1.25.40.20">
    <property type="entry name" value="Ankyrin repeat-containing domain"/>
    <property type="match status" value="1"/>
</dbReference>
<keyword evidence="5" id="KW-1185">Reference proteome</keyword>
<evidence type="ECO:0000256" key="3">
    <source>
        <dbReference type="PROSITE-ProRule" id="PRU00023"/>
    </source>
</evidence>
<organism evidence="4 5">
    <name type="scientific">Anopheles dirus</name>
    <dbReference type="NCBI Taxonomy" id="7168"/>
    <lineage>
        <taxon>Eukaryota</taxon>
        <taxon>Metazoa</taxon>
        <taxon>Ecdysozoa</taxon>
        <taxon>Arthropoda</taxon>
        <taxon>Hexapoda</taxon>
        <taxon>Insecta</taxon>
        <taxon>Pterygota</taxon>
        <taxon>Neoptera</taxon>
        <taxon>Endopterygota</taxon>
        <taxon>Diptera</taxon>
        <taxon>Nematocera</taxon>
        <taxon>Culicoidea</taxon>
        <taxon>Culicidae</taxon>
        <taxon>Anophelinae</taxon>
        <taxon>Anopheles</taxon>
    </lineage>
</organism>
<keyword evidence="2 3" id="KW-0040">ANK repeat</keyword>
<dbReference type="InterPro" id="IPR002110">
    <property type="entry name" value="Ankyrin_rpt"/>
</dbReference>
<keyword evidence="1" id="KW-0677">Repeat</keyword>
<dbReference type="SUPFAM" id="SSF48403">
    <property type="entry name" value="Ankyrin repeat"/>
    <property type="match status" value="1"/>
</dbReference>
<dbReference type="Proteomes" id="UP000075884">
    <property type="component" value="Unassembled WGS sequence"/>
</dbReference>
<name>A0A182N1G0_9DIPT</name>
<dbReference type="STRING" id="7168.A0A182N1G0"/>
<evidence type="ECO:0000313" key="5">
    <source>
        <dbReference type="Proteomes" id="UP000075884"/>
    </source>
</evidence>
<proteinExistence type="predicted"/>
<dbReference type="EnsemblMetazoa" id="ADIR001468-RA">
    <property type="protein sequence ID" value="ADIR001468-PA"/>
    <property type="gene ID" value="ADIR001468"/>
</dbReference>
<dbReference type="PANTHER" id="PTHR24171">
    <property type="entry name" value="ANKYRIN REPEAT DOMAIN-CONTAINING PROTEIN 39-RELATED"/>
    <property type="match status" value="1"/>
</dbReference>
<sequence length="228" mass="25208">MSSRSTFFYELVRKTPDEIEQTLSEQPELLTTKDENERYLLHWAALGGQEALVQSILERHAAQLDAEDDTKATPLILAVLGGHRPIVTLLTVRGATVNHRNWRGHSALQYACSKGYPDIAAHLVERGADVNATDELNETPLHRATARGLEPIMELLLAHGANPNLANREGNTPLHLACEEDRRGCALLLLRAGAYRHAQNRYEKTPLDLASRSLLAVIASELETRQAG</sequence>
<dbReference type="AlphaFoldDB" id="A0A182N1G0"/>
<accession>A0A182N1G0</accession>
<dbReference type="PROSITE" id="PS50088">
    <property type="entry name" value="ANK_REPEAT"/>
    <property type="match status" value="4"/>
</dbReference>